<proteinExistence type="predicted"/>
<gene>
    <name evidence="1" type="ORF">Metal_4003</name>
</gene>
<dbReference type="HOGENOM" id="CLU_162353_1_0_6"/>
<dbReference type="Proteomes" id="UP000005090">
    <property type="component" value="Plasmid pMETAL01"/>
</dbReference>
<keyword evidence="2" id="KW-1185">Reference proteome</keyword>
<sequence length="101" mass="11171">MTTHAANQVKPVQPLFALGRTLATPGALVVMQGMGISPIALLSRHQRGDWGELCAEDKRSNDEALKAGSRLFSAYRFDTVRLWIITEADRSVTTILLPEEY</sequence>
<reference evidence="1 2" key="1">
    <citation type="journal article" date="2013" name="Genome Announc.">
        <title>Genome Sequence of the Obligate Gammaproteobacterial Methanotroph Methylomicrobium album Strain BG8.</title>
        <authorList>
            <person name="Kits K.D."/>
            <person name="Kalyuzhnaya M.G."/>
            <person name="Klotz M.G."/>
            <person name="Jetten M.S."/>
            <person name="Op den Camp H.J."/>
            <person name="Vuilleumier S."/>
            <person name="Bringel F."/>
            <person name="Dispirito A.A."/>
            <person name="Murrell J.C."/>
            <person name="Bruce D."/>
            <person name="Cheng J.F."/>
            <person name="Copeland A."/>
            <person name="Goodwin L."/>
            <person name="Hauser L."/>
            <person name="Lajus A."/>
            <person name="Land M.L."/>
            <person name="Lapidus A."/>
            <person name="Lucas S."/>
            <person name="Medigue C."/>
            <person name="Pitluck S."/>
            <person name="Woyke T."/>
            <person name="Zeytun A."/>
            <person name="Stein L.Y."/>
        </authorList>
    </citation>
    <scope>NUCLEOTIDE SEQUENCE [LARGE SCALE GENOMIC DNA]</scope>
    <source>
        <strain evidence="1 2">BG8</strain>
        <plasmid evidence="1">pMETAL01</plasmid>
    </source>
</reference>
<evidence type="ECO:0008006" key="3">
    <source>
        <dbReference type="Google" id="ProtNLM"/>
    </source>
</evidence>
<dbReference type="EMBL" id="CM001476">
    <property type="protein sequence ID" value="EIC27834.1"/>
    <property type="molecule type" value="Genomic_DNA"/>
</dbReference>
<protein>
    <recommendedName>
        <fullName evidence="3">Type I restriction-modification system methyltransferase subunit</fullName>
    </recommendedName>
</protein>
<dbReference type="RefSeq" id="WP_005375191.1">
    <property type="nucleotide sequence ID" value="NZ_CM001476.1"/>
</dbReference>
<name>H8GRJ2_METAL</name>
<accession>H8GRJ2</accession>
<organism evidence="1 2">
    <name type="scientific">Methylomicrobium album BG8</name>
    <dbReference type="NCBI Taxonomy" id="686340"/>
    <lineage>
        <taxon>Bacteria</taxon>
        <taxon>Pseudomonadati</taxon>
        <taxon>Pseudomonadota</taxon>
        <taxon>Gammaproteobacteria</taxon>
        <taxon>Methylococcales</taxon>
        <taxon>Methylococcaceae</taxon>
        <taxon>Methylomicrobium</taxon>
    </lineage>
</organism>
<evidence type="ECO:0000313" key="1">
    <source>
        <dbReference type="EMBL" id="EIC27834.1"/>
    </source>
</evidence>
<dbReference type="AlphaFoldDB" id="H8GRJ2"/>
<evidence type="ECO:0000313" key="2">
    <source>
        <dbReference type="Proteomes" id="UP000005090"/>
    </source>
</evidence>
<geneLocation type="plasmid" evidence="1 2">
    <name>pMETAL01</name>
</geneLocation>
<dbReference type="eggNOG" id="ENOG5032YPG">
    <property type="taxonomic scope" value="Bacteria"/>
</dbReference>
<keyword evidence="1" id="KW-0614">Plasmid</keyword>